<accession>A0AA38HUQ0</accession>
<comment type="caution">
    <text evidence="1">The sequence shown here is derived from an EMBL/GenBank/DDBJ whole genome shotgun (WGS) entry which is preliminary data.</text>
</comment>
<evidence type="ECO:0000313" key="2">
    <source>
        <dbReference type="Proteomes" id="UP001168821"/>
    </source>
</evidence>
<gene>
    <name evidence="1" type="ORF">Zmor_025716</name>
</gene>
<protein>
    <submittedName>
        <fullName evidence="1">Uncharacterized protein</fullName>
    </submittedName>
</protein>
<proteinExistence type="predicted"/>
<dbReference type="AlphaFoldDB" id="A0AA38HUQ0"/>
<reference evidence="1" key="1">
    <citation type="journal article" date="2023" name="G3 (Bethesda)">
        <title>Whole genome assemblies of Zophobas morio and Tenebrio molitor.</title>
        <authorList>
            <person name="Kaur S."/>
            <person name="Stinson S.A."/>
            <person name="diCenzo G.C."/>
        </authorList>
    </citation>
    <scope>NUCLEOTIDE SEQUENCE</scope>
    <source>
        <strain evidence="1">QUZm001</strain>
    </source>
</reference>
<organism evidence="1 2">
    <name type="scientific">Zophobas morio</name>
    <dbReference type="NCBI Taxonomy" id="2755281"/>
    <lineage>
        <taxon>Eukaryota</taxon>
        <taxon>Metazoa</taxon>
        <taxon>Ecdysozoa</taxon>
        <taxon>Arthropoda</taxon>
        <taxon>Hexapoda</taxon>
        <taxon>Insecta</taxon>
        <taxon>Pterygota</taxon>
        <taxon>Neoptera</taxon>
        <taxon>Endopterygota</taxon>
        <taxon>Coleoptera</taxon>
        <taxon>Polyphaga</taxon>
        <taxon>Cucujiformia</taxon>
        <taxon>Tenebrionidae</taxon>
        <taxon>Zophobas</taxon>
    </lineage>
</organism>
<dbReference type="EMBL" id="JALNTZ010000008">
    <property type="protein sequence ID" value="KAJ3642972.1"/>
    <property type="molecule type" value="Genomic_DNA"/>
</dbReference>
<dbReference type="Proteomes" id="UP001168821">
    <property type="component" value="Unassembled WGS sequence"/>
</dbReference>
<keyword evidence="2" id="KW-1185">Reference proteome</keyword>
<name>A0AA38HUQ0_9CUCU</name>
<evidence type="ECO:0000313" key="1">
    <source>
        <dbReference type="EMBL" id="KAJ3642972.1"/>
    </source>
</evidence>
<sequence>MVWVPLQKAVELWIGANVVWVRARGGLWLILIRVFEEEDTTWWVKFRCVGNVPYVRKPSLLSTSAFGSTASVVSLGQCVFSSRGYLDMQVLV</sequence>